<dbReference type="EMBL" id="FN649760">
    <property type="protein sequence ID" value="CBN75718.1"/>
    <property type="molecule type" value="Genomic_DNA"/>
</dbReference>
<evidence type="ECO:0000313" key="3">
    <source>
        <dbReference type="Proteomes" id="UP000002630"/>
    </source>
</evidence>
<dbReference type="PANTHER" id="PTHR13554:SF10">
    <property type="entry name" value="26S PROTEASOME NON-ATPASE REGULATORY SUBUNIT 5"/>
    <property type="match status" value="1"/>
</dbReference>
<feature type="region of interest" description="Disordered" evidence="1">
    <location>
        <begin position="144"/>
        <end position="167"/>
    </location>
</feature>
<proteinExistence type="predicted"/>
<dbReference type="GO" id="GO:0043248">
    <property type="term" value="P:proteasome assembly"/>
    <property type="evidence" value="ECO:0007669"/>
    <property type="project" value="InterPro"/>
</dbReference>
<feature type="region of interest" description="Disordered" evidence="1">
    <location>
        <begin position="392"/>
        <end position="414"/>
    </location>
</feature>
<dbReference type="GO" id="GO:0005829">
    <property type="term" value="C:cytosol"/>
    <property type="evidence" value="ECO:0007669"/>
    <property type="project" value="TreeGrafter"/>
</dbReference>
<keyword evidence="3" id="KW-1185">Reference proteome</keyword>
<dbReference type="InterPro" id="IPR016024">
    <property type="entry name" value="ARM-type_fold"/>
</dbReference>
<dbReference type="AlphaFoldDB" id="D8LGE3"/>
<dbReference type="InterPro" id="IPR011989">
    <property type="entry name" value="ARM-like"/>
</dbReference>
<organism evidence="2 3">
    <name type="scientific">Ectocarpus siliculosus</name>
    <name type="common">Brown alga</name>
    <name type="synonym">Conferva siliculosa</name>
    <dbReference type="NCBI Taxonomy" id="2880"/>
    <lineage>
        <taxon>Eukaryota</taxon>
        <taxon>Sar</taxon>
        <taxon>Stramenopiles</taxon>
        <taxon>Ochrophyta</taxon>
        <taxon>PX clade</taxon>
        <taxon>Phaeophyceae</taxon>
        <taxon>Ectocarpales</taxon>
        <taxon>Ectocarpaceae</taxon>
        <taxon>Ectocarpus</taxon>
    </lineage>
</organism>
<protein>
    <recommendedName>
        <fullName evidence="4">MMS19 nucleotide excision repair protein</fullName>
    </recommendedName>
</protein>
<feature type="compositionally biased region" description="Gly residues" evidence="1">
    <location>
        <begin position="398"/>
        <end position="413"/>
    </location>
</feature>
<feature type="compositionally biased region" description="Low complexity" evidence="1">
    <location>
        <begin position="144"/>
        <end position="156"/>
    </location>
</feature>
<dbReference type="InterPro" id="IPR019538">
    <property type="entry name" value="PSMD5"/>
</dbReference>
<dbReference type="OrthoDB" id="10491068at2759"/>
<name>D8LGE3_ECTSI</name>
<evidence type="ECO:0000256" key="1">
    <source>
        <dbReference type="SAM" id="MobiDB-lite"/>
    </source>
</evidence>
<dbReference type="InParanoid" id="D8LGE3"/>
<gene>
    <name evidence="2" type="ORF">Esi_0167_0016</name>
</gene>
<reference evidence="2 3" key="1">
    <citation type="journal article" date="2010" name="Nature">
        <title>The Ectocarpus genome and the independent evolution of multicellularity in brown algae.</title>
        <authorList>
            <person name="Cock J.M."/>
            <person name="Sterck L."/>
            <person name="Rouze P."/>
            <person name="Scornet D."/>
            <person name="Allen A.E."/>
            <person name="Amoutzias G."/>
            <person name="Anthouard V."/>
            <person name="Artiguenave F."/>
            <person name="Aury J.M."/>
            <person name="Badger J.H."/>
            <person name="Beszteri B."/>
            <person name="Billiau K."/>
            <person name="Bonnet E."/>
            <person name="Bothwell J.H."/>
            <person name="Bowler C."/>
            <person name="Boyen C."/>
            <person name="Brownlee C."/>
            <person name="Carrano C.J."/>
            <person name="Charrier B."/>
            <person name="Cho G.Y."/>
            <person name="Coelho S.M."/>
            <person name="Collen J."/>
            <person name="Corre E."/>
            <person name="Da Silva C."/>
            <person name="Delage L."/>
            <person name="Delaroque N."/>
            <person name="Dittami S.M."/>
            <person name="Doulbeau S."/>
            <person name="Elias M."/>
            <person name="Farnham G."/>
            <person name="Gachon C.M."/>
            <person name="Gschloessl B."/>
            <person name="Heesch S."/>
            <person name="Jabbari K."/>
            <person name="Jubin C."/>
            <person name="Kawai H."/>
            <person name="Kimura K."/>
            <person name="Kloareg B."/>
            <person name="Kupper F.C."/>
            <person name="Lang D."/>
            <person name="Le Bail A."/>
            <person name="Leblanc C."/>
            <person name="Lerouge P."/>
            <person name="Lohr M."/>
            <person name="Lopez P.J."/>
            <person name="Martens C."/>
            <person name="Maumus F."/>
            <person name="Michel G."/>
            <person name="Miranda-Saavedra D."/>
            <person name="Morales J."/>
            <person name="Moreau H."/>
            <person name="Motomura T."/>
            <person name="Nagasato C."/>
            <person name="Napoli C.A."/>
            <person name="Nelson D.R."/>
            <person name="Nyvall-Collen P."/>
            <person name="Peters A.F."/>
            <person name="Pommier C."/>
            <person name="Potin P."/>
            <person name="Poulain J."/>
            <person name="Quesneville H."/>
            <person name="Read B."/>
            <person name="Rensing S.A."/>
            <person name="Ritter A."/>
            <person name="Rousvoal S."/>
            <person name="Samanta M."/>
            <person name="Samson G."/>
            <person name="Schroeder D.C."/>
            <person name="Segurens B."/>
            <person name="Strittmatter M."/>
            <person name="Tonon T."/>
            <person name="Tregear J.W."/>
            <person name="Valentin K."/>
            <person name="von Dassow P."/>
            <person name="Yamagishi T."/>
            <person name="Van de Peer Y."/>
            <person name="Wincker P."/>
        </authorList>
    </citation>
    <scope>NUCLEOTIDE SEQUENCE [LARGE SCALE GENOMIC DNA]</scope>
    <source>
        <strain evidence="3">Ec32 / CCAP1310/4</strain>
    </source>
</reference>
<evidence type="ECO:0008006" key="4">
    <source>
        <dbReference type="Google" id="ProtNLM"/>
    </source>
</evidence>
<dbReference type="PANTHER" id="PTHR13554">
    <property type="entry name" value="26S PROTEASOME NON-ATPASE REGULATORY SUBUNIT 5-RELATED"/>
    <property type="match status" value="1"/>
</dbReference>
<sequence>MSGPLENMKYMKEANCEAEMKQRMQSQELWRRLDLYRLALLSSRSRETTADGGATERKLALGLLKDVEPRLLFLAVDFSYGQAGDEVKRRAVETALLSVFGSTVGPEIYQQNGTELVAFFLAGLCHPAAGVRTLTATAMGALGLGSSSSSSSTGEGQSEEEGRERAERCRTLLQPPLLPALVAALGDGDTGASQQVADTLVALCEEADGRAAVTPTTGGRATGCRRAVMGALASQIGEVVAGLTARQAATPKLRFADIATRLMSASDSAFAAAVDAGALSLVTDLTEDASDVLLQLNALDLLDQVASTAGGALHLVANGHLDRLLVSAGGGEGDSPEAPDPLLGASALRTLAKVLARAADAGLDAWQQRSPSSLGGFLRACTVHIEGQDEAGKVTAGRSGGGIRGGGRVGRGPAGDALPGARFGRRARCLVDAVGT</sequence>
<dbReference type="Gene3D" id="1.25.10.10">
    <property type="entry name" value="Leucine-rich Repeat Variant"/>
    <property type="match status" value="1"/>
</dbReference>
<dbReference type="Proteomes" id="UP000002630">
    <property type="component" value="Unassembled WGS sequence"/>
</dbReference>
<dbReference type="SUPFAM" id="SSF48371">
    <property type="entry name" value="ARM repeat"/>
    <property type="match status" value="1"/>
</dbReference>
<evidence type="ECO:0000313" key="2">
    <source>
        <dbReference type="EMBL" id="CBN75718.1"/>
    </source>
</evidence>
<accession>D8LGE3</accession>